<accession>A0A9N9X318</accession>
<reference evidence="1" key="1">
    <citation type="submission" date="2022-01" db="EMBL/GenBank/DDBJ databases">
        <authorList>
            <person name="King R."/>
        </authorList>
    </citation>
    <scope>NUCLEOTIDE SEQUENCE</scope>
</reference>
<dbReference type="InterPro" id="IPR028082">
    <property type="entry name" value="Peripla_BP_I"/>
</dbReference>
<dbReference type="SUPFAM" id="SSF53822">
    <property type="entry name" value="Periplasmic binding protein-like I"/>
    <property type="match status" value="1"/>
</dbReference>
<dbReference type="Proteomes" id="UP001153737">
    <property type="component" value="Chromosome 8"/>
</dbReference>
<sequence length="454" mass="52362">MIYARALTEVFQNNEDPRNGTAILDRIVNRSYHSIQGYDVFIDGNGDAEGNFTVVALLDDKEMNGTLRMSMQPVGYFQYNSNGSIKAIALPEFRYFNSARPIQWVGGKRPRAEPKCGFYGQKVCRHSVFHAPTSSIVDVSEQSPKRAYTTIGLYKGNIVAIKYLHKRSVDLTRSIRKELKQGKGEMRTYWLAGDDPAQRMARIREELVGSNLFNSISSEINTRFRLIAEDLLNKAYKKIEQQLETLVKTTEVSLSCNIDDMEIRCLLKLLNFLEILKMQALPPEVIKIIQMTKSFCVHFDKINEEPLGDSLVASGCKIVDIVKCSKFSQELLSTENSSKDYFRAEYSFYFRNTWFVALPIHGTREMDLSQKQRMMHMRLRRIILAHNDMYTQQAQYERELLLRRDPDVRIKRPGNNVYTGYGDVGNVFFYYGVLTIRNSTAMKITMKTKRTKKI</sequence>
<organism evidence="1 2">
    <name type="scientific">Phaedon cochleariae</name>
    <name type="common">Mustard beetle</name>
    <dbReference type="NCBI Taxonomy" id="80249"/>
    <lineage>
        <taxon>Eukaryota</taxon>
        <taxon>Metazoa</taxon>
        <taxon>Ecdysozoa</taxon>
        <taxon>Arthropoda</taxon>
        <taxon>Hexapoda</taxon>
        <taxon>Insecta</taxon>
        <taxon>Pterygota</taxon>
        <taxon>Neoptera</taxon>
        <taxon>Endopterygota</taxon>
        <taxon>Coleoptera</taxon>
        <taxon>Polyphaga</taxon>
        <taxon>Cucujiformia</taxon>
        <taxon>Chrysomeloidea</taxon>
        <taxon>Chrysomelidae</taxon>
        <taxon>Chrysomelinae</taxon>
        <taxon>Chrysomelini</taxon>
        <taxon>Phaedon</taxon>
    </lineage>
</organism>
<name>A0A9N9X318_PHACE</name>
<keyword evidence="2" id="KW-1185">Reference proteome</keyword>
<evidence type="ECO:0000313" key="2">
    <source>
        <dbReference type="Proteomes" id="UP001153737"/>
    </source>
</evidence>
<dbReference type="AlphaFoldDB" id="A0A9N9X318"/>
<evidence type="ECO:0000313" key="1">
    <source>
        <dbReference type="EMBL" id="CAG9824702.1"/>
    </source>
</evidence>
<proteinExistence type="predicted"/>
<gene>
    <name evidence="1" type="ORF">PHAECO_LOCUS11653</name>
</gene>
<dbReference type="Gene3D" id="3.40.50.2300">
    <property type="match status" value="1"/>
</dbReference>
<reference evidence="1" key="2">
    <citation type="submission" date="2022-10" db="EMBL/GenBank/DDBJ databases">
        <authorList>
            <consortium name="ENA_rothamsted_submissions"/>
            <consortium name="culmorum"/>
            <person name="King R."/>
        </authorList>
    </citation>
    <scope>NUCLEOTIDE SEQUENCE</scope>
</reference>
<dbReference type="EMBL" id="OU896714">
    <property type="protein sequence ID" value="CAG9824702.1"/>
    <property type="molecule type" value="Genomic_DNA"/>
</dbReference>
<dbReference type="OrthoDB" id="6077919at2759"/>
<protein>
    <submittedName>
        <fullName evidence="1">Uncharacterized protein</fullName>
    </submittedName>
</protein>